<dbReference type="GO" id="GO:0020037">
    <property type="term" value="F:heme binding"/>
    <property type="evidence" value="ECO:0007669"/>
    <property type="project" value="InterPro"/>
</dbReference>
<accession>A0A1I2JNM0</accession>
<dbReference type="PRINTS" id="PR00359">
    <property type="entry name" value="BP450"/>
</dbReference>
<evidence type="ECO:0000256" key="6">
    <source>
        <dbReference type="ARBA" id="ARBA00023033"/>
    </source>
</evidence>
<dbReference type="SUPFAM" id="SSF48264">
    <property type="entry name" value="Cytochrome P450"/>
    <property type="match status" value="1"/>
</dbReference>
<evidence type="ECO:0000256" key="7">
    <source>
        <dbReference type="RuleBase" id="RU000461"/>
    </source>
</evidence>
<dbReference type="AlphaFoldDB" id="A0A1I2JNM0"/>
<dbReference type="GO" id="GO:0004497">
    <property type="term" value="F:monooxygenase activity"/>
    <property type="evidence" value="ECO:0007669"/>
    <property type="project" value="UniProtKB-KW"/>
</dbReference>
<keyword evidence="9" id="KW-1185">Reference proteome</keyword>
<dbReference type="PANTHER" id="PTHR46696:SF1">
    <property type="entry name" value="CYTOCHROME P450 YJIB-RELATED"/>
    <property type="match status" value="1"/>
</dbReference>
<dbReference type="GO" id="GO:0016705">
    <property type="term" value="F:oxidoreductase activity, acting on paired donors, with incorporation or reduction of molecular oxygen"/>
    <property type="evidence" value="ECO:0007669"/>
    <property type="project" value="InterPro"/>
</dbReference>
<keyword evidence="4 7" id="KW-0560">Oxidoreductase</keyword>
<organism evidence="8 9">
    <name type="scientific">Halobacillus alkaliphilus</name>
    <dbReference type="NCBI Taxonomy" id="396056"/>
    <lineage>
        <taxon>Bacteria</taxon>
        <taxon>Bacillati</taxon>
        <taxon>Bacillota</taxon>
        <taxon>Bacilli</taxon>
        <taxon>Bacillales</taxon>
        <taxon>Bacillaceae</taxon>
        <taxon>Halobacillus</taxon>
    </lineage>
</organism>
<evidence type="ECO:0000256" key="1">
    <source>
        <dbReference type="ARBA" id="ARBA00010617"/>
    </source>
</evidence>
<evidence type="ECO:0000313" key="8">
    <source>
        <dbReference type="EMBL" id="SFF55513.1"/>
    </source>
</evidence>
<proteinExistence type="inferred from homology"/>
<dbReference type="InterPro" id="IPR036396">
    <property type="entry name" value="Cyt_P450_sf"/>
</dbReference>
<dbReference type="OrthoDB" id="9801155at2"/>
<dbReference type="InterPro" id="IPR001128">
    <property type="entry name" value="Cyt_P450"/>
</dbReference>
<dbReference type="RefSeq" id="WP_089749403.1">
    <property type="nucleotide sequence ID" value="NZ_FOOG01000001.1"/>
</dbReference>
<reference evidence="9" key="1">
    <citation type="submission" date="2016-10" db="EMBL/GenBank/DDBJ databases">
        <authorList>
            <person name="Varghese N."/>
            <person name="Submissions S."/>
        </authorList>
    </citation>
    <scope>NUCLEOTIDE SEQUENCE [LARGE SCALE GENOMIC DNA]</scope>
    <source>
        <strain evidence="9">FP5</strain>
    </source>
</reference>
<gene>
    <name evidence="8" type="ORF">SAMN05216353_101299</name>
</gene>
<evidence type="ECO:0000256" key="3">
    <source>
        <dbReference type="ARBA" id="ARBA00022723"/>
    </source>
</evidence>
<dbReference type="Pfam" id="PF00067">
    <property type="entry name" value="p450"/>
    <property type="match status" value="1"/>
</dbReference>
<dbReference type="EMBL" id="FOOG01000001">
    <property type="protein sequence ID" value="SFF55513.1"/>
    <property type="molecule type" value="Genomic_DNA"/>
</dbReference>
<keyword evidence="3 7" id="KW-0479">Metal-binding</keyword>
<dbReference type="Proteomes" id="UP000198897">
    <property type="component" value="Unassembled WGS sequence"/>
</dbReference>
<dbReference type="FunFam" id="1.10.630.10:FF:000018">
    <property type="entry name" value="Cytochrome P450 monooxygenase"/>
    <property type="match status" value="1"/>
</dbReference>
<keyword evidence="5 7" id="KW-0408">Iron</keyword>
<sequence length="400" mass="46249">MENTETIYRSNFKVGVYPFYQHLRLNHPVFPMSNEDSNRSWMITKYDHVKELLKSPSFIKDQKKLFSQSSREDMNEDELNIFQNMMLDVDPPDHTRLRKLVQPYFNPKTIKKMEPRIVEIAQDLLTEMKHKKGTIDLIEDYAFPLPIIVISELLGVPVEDRNKFRKWSNTIVAASDNAAVDFQKDVEAFTAYLTRLFERRKKEPEEDLISYLLQTVDEEEQLTTTELYSMVVLLIIAGHETTVNLISNTMFALFEHPDQLSKIQSDQTLIPSAIEEGLRFYSPVDFSTARWAEADIEFHGQRIQHGDLVIASISSANRDEEKFNHADQFDVTRNKNAHVAFGFGIHFCLGAPLARLEGKVAIEELLNAFPNIDLNRTMNRPEWKPVFLLRGLSQLPVALN</sequence>
<dbReference type="Gene3D" id="1.10.630.10">
    <property type="entry name" value="Cytochrome P450"/>
    <property type="match status" value="1"/>
</dbReference>
<dbReference type="PANTHER" id="PTHR46696">
    <property type="entry name" value="P450, PUTATIVE (EUROFUNG)-RELATED"/>
    <property type="match status" value="1"/>
</dbReference>
<dbReference type="CDD" id="cd11029">
    <property type="entry name" value="CYP107-like"/>
    <property type="match status" value="1"/>
</dbReference>
<keyword evidence="6 7" id="KW-0503">Monooxygenase</keyword>
<dbReference type="InterPro" id="IPR002397">
    <property type="entry name" value="Cyt_P450_B"/>
</dbReference>
<dbReference type="GO" id="GO:0005506">
    <property type="term" value="F:iron ion binding"/>
    <property type="evidence" value="ECO:0007669"/>
    <property type="project" value="InterPro"/>
</dbReference>
<evidence type="ECO:0000256" key="5">
    <source>
        <dbReference type="ARBA" id="ARBA00023004"/>
    </source>
</evidence>
<protein>
    <submittedName>
        <fullName evidence="8">Cytochrome P450</fullName>
    </submittedName>
</protein>
<keyword evidence="2 7" id="KW-0349">Heme</keyword>
<dbReference type="PRINTS" id="PR00385">
    <property type="entry name" value="P450"/>
</dbReference>
<evidence type="ECO:0000256" key="4">
    <source>
        <dbReference type="ARBA" id="ARBA00023002"/>
    </source>
</evidence>
<evidence type="ECO:0000313" key="9">
    <source>
        <dbReference type="Proteomes" id="UP000198897"/>
    </source>
</evidence>
<name>A0A1I2JNM0_9BACI</name>
<dbReference type="InterPro" id="IPR017972">
    <property type="entry name" value="Cyt_P450_CS"/>
</dbReference>
<comment type="similarity">
    <text evidence="1 7">Belongs to the cytochrome P450 family.</text>
</comment>
<evidence type="ECO:0000256" key="2">
    <source>
        <dbReference type="ARBA" id="ARBA00022617"/>
    </source>
</evidence>
<dbReference type="PROSITE" id="PS00086">
    <property type="entry name" value="CYTOCHROME_P450"/>
    <property type="match status" value="1"/>
</dbReference>